<dbReference type="EMBL" id="RCZK01000008">
    <property type="protein sequence ID" value="TPG12053.1"/>
    <property type="molecule type" value="Genomic_DNA"/>
</dbReference>
<feature type="domain" description="SnoaL-like" evidence="1">
    <location>
        <begin position="11"/>
        <end position="116"/>
    </location>
</feature>
<evidence type="ECO:0000313" key="2">
    <source>
        <dbReference type="EMBL" id="TPG12053.1"/>
    </source>
</evidence>
<accession>A0A502CGX4</accession>
<organism evidence="2 3">
    <name type="scientific">Sphingomonas oligophenolica</name>
    <dbReference type="NCBI Taxonomy" id="301154"/>
    <lineage>
        <taxon>Bacteria</taxon>
        <taxon>Pseudomonadati</taxon>
        <taxon>Pseudomonadota</taxon>
        <taxon>Alphaproteobacteria</taxon>
        <taxon>Sphingomonadales</taxon>
        <taxon>Sphingomonadaceae</taxon>
        <taxon>Sphingomonas</taxon>
    </lineage>
</organism>
<dbReference type="AlphaFoldDB" id="A0A502CGX4"/>
<evidence type="ECO:0000259" key="1">
    <source>
        <dbReference type="Pfam" id="PF12680"/>
    </source>
</evidence>
<dbReference type="SUPFAM" id="SSF54427">
    <property type="entry name" value="NTF2-like"/>
    <property type="match status" value="1"/>
</dbReference>
<reference evidence="2 3" key="1">
    <citation type="journal article" date="2019" name="Environ. Microbiol.">
        <title>Species interactions and distinct microbial communities in high Arctic permafrost affected cryosols are associated with the CH4 and CO2 gas fluxes.</title>
        <authorList>
            <person name="Altshuler I."/>
            <person name="Hamel J."/>
            <person name="Turney S."/>
            <person name="Magnuson E."/>
            <person name="Levesque R."/>
            <person name="Greer C."/>
            <person name="Whyte L.G."/>
        </authorList>
    </citation>
    <scope>NUCLEOTIDE SEQUENCE [LARGE SCALE GENOMIC DNA]</scope>
    <source>
        <strain evidence="2 3">S5.1</strain>
    </source>
</reference>
<dbReference type="Pfam" id="PF12680">
    <property type="entry name" value="SnoaL_2"/>
    <property type="match status" value="1"/>
</dbReference>
<dbReference type="InterPro" id="IPR037401">
    <property type="entry name" value="SnoaL-like"/>
</dbReference>
<protein>
    <submittedName>
        <fullName evidence="2">Nuclear transport factor 2 family protein</fullName>
    </submittedName>
</protein>
<comment type="caution">
    <text evidence="2">The sequence shown here is derived from an EMBL/GenBank/DDBJ whole genome shotgun (WGS) entry which is preliminary data.</text>
</comment>
<gene>
    <name evidence="2" type="ORF">EAH84_10750</name>
</gene>
<dbReference type="PANTHER" id="PTHR41252">
    <property type="entry name" value="BLR2505 PROTEIN"/>
    <property type="match status" value="1"/>
</dbReference>
<sequence>MSADNVAVIKGLYDAFGVGDVPGVLGRMSPDIVWNEAENFPYSDHNPYRGPEAVAAGVFARCIGEWNGFAVAMEDLIDGGDRVVALGRYRGSAKTTGRSMNPQAVHVWTLQDGKVIAFQQYIDTLDVARATGEV</sequence>
<dbReference type="PANTHER" id="PTHR41252:SF1">
    <property type="entry name" value="BLR2505 PROTEIN"/>
    <property type="match status" value="1"/>
</dbReference>
<dbReference type="OrthoDB" id="8451859at2"/>
<dbReference type="InterPro" id="IPR032710">
    <property type="entry name" value="NTF2-like_dom_sf"/>
</dbReference>
<dbReference type="Gene3D" id="3.10.450.50">
    <property type="match status" value="1"/>
</dbReference>
<evidence type="ECO:0000313" key="3">
    <source>
        <dbReference type="Proteomes" id="UP000318413"/>
    </source>
</evidence>
<dbReference type="Proteomes" id="UP000318413">
    <property type="component" value="Unassembled WGS sequence"/>
</dbReference>
<proteinExistence type="predicted"/>
<keyword evidence="3" id="KW-1185">Reference proteome</keyword>
<name>A0A502CGX4_9SPHN</name>